<name>A0ACC0A6I1_CATRO</name>
<dbReference type="Proteomes" id="UP001060085">
    <property type="component" value="Linkage Group LG06"/>
</dbReference>
<keyword evidence="2" id="KW-1185">Reference proteome</keyword>
<sequence>MQMFGGSSAGPPGRFLPEGSQFSEFSNQKGSRSCSEEEEDREVSSSLLEESQETHLKATKWTDEKHSLYLKSMEASFVDELYNSLDSLNCRPNEEGSLELKGFCRKDNGKGTPTPSGQFKVFRDGSWARINFRRETTQAKKVEGPGNILVNPWVQHYKSSRRHGTRISAAFKGQLDRQDSAGSNAEMTDQNFVEDDSEEEQASRTLSNKCRKISKATSSGNDQVVPFGKSSLIGGDVAEGHGSSKE</sequence>
<organism evidence="1 2">
    <name type="scientific">Catharanthus roseus</name>
    <name type="common">Madagascar periwinkle</name>
    <name type="synonym">Vinca rosea</name>
    <dbReference type="NCBI Taxonomy" id="4058"/>
    <lineage>
        <taxon>Eukaryota</taxon>
        <taxon>Viridiplantae</taxon>
        <taxon>Streptophyta</taxon>
        <taxon>Embryophyta</taxon>
        <taxon>Tracheophyta</taxon>
        <taxon>Spermatophyta</taxon>
        <taxon>Magnoliopsida</taxon>
        <taxon>eudicotyledons</taxon>
        <taxon>Gunneridae</taxon>
        <taxon>Pentapetalae</taxon>
        <taxon>asterids</taxon>
        <taxon>lamiids</taxon>
        <taxon>Gentianales</taxon>
        <taxon>Apocynaceae</taxon>
        <taxon>Rauvolfioideae</taxon>
        <taxon>Vinceae</taxon>
        <taxon>Catharanthinae</taxon>
        <taxon>Catharanthus</taxon>
    </lineage>
</organism>
<protein>
    <submittedName>
        <fullName evidence="1">Uncharacterized protein</fullName>
    </submittedName>
</protein>
<gene>
    <name evidence="1" type="ORF">M9H77_24989</name>
</gene>
<evidence type="ECO:0000313" key="2">
    <source>
        <dbReference type="Proteomes" id="UP001060085"/>
    </source>
</evidence>
<reference evidence="2" key="1">
    <citation type="journal article" date="2023" name="Nat. Plants">
        <title>Single-cell RNA sequencing provides a high-resolution roadmap for understanding the multicellular compartmentation of specialized metabolism.</title>
        <authorList>
            <person name="Sun S."/>
            <person name="Shen X."/>
            <person name="Li Y."/>
            <person name="Li Y."/>
            <person name="Wang S."/>
            <person name="Li R."/>
            <person name="Zhang H."/>
            <person name="Shen G."/>
            <person name="Guo B."/>
            <person name="Wei J."/>
            <person name="Xu J."/>
            <person name="St-Pierre B."/>
            <person name="Chen S."/>
            <person name="Sun C."/>
        </authorList>
    </citation>
    <scope>NUCLEOTIDE SEQUENCE [LARGE SCALE GENOMIC DNA]</scope>
</reference>
<accession>A0ACC0A6I1</accession>
<proteinExistence type="predicted"/>
<evidence type="ECO:0000313" key="1">
    <source>
        <dbReference type="EMBL" id="KAI5656196.1"/>
    </source>
</evidence>
<dbReference type="EMBL" id="CM044706">
    <property type="protein sequence ID" value="KAI5656196.1"/>
    <property type="molecule type" value="Genomic_DNA"/>
</dbReference>
<comment type="caution">
    <text evidence="1">The sequence shown here is derived from an EMBL/GenBank/DDBJ whole genome shotgun (WGS) entry which is preliminary data.</text>
</comment>